<reference evidence="3" key="1">
    <citation type="submission" date="2016-10" db="EMBL/GenBank/DDBJ databases">
        <authorList>
            <person name="Varghese N."/>
            <person name="Submissions S."/>
        </authorList>
    </citation>
    <scope>NUCLEOTIDE SEQUENCE [LARGE SCALE GENOMIC DNA]</scope>
    <source>
        <strain evidence="3">DSM 45422</strain>
    </source>
</reference>
<dbReference type="Proteomes" id="UP000198921">
    <property type="component" value="Unassembled WGS sequence"/>
</dbReference>
<dbReference type="AlphaFoldDB" id="A0A1H3CHK1"/>
<dbReference type="GO" id="GO:0003824">
    <property type="term" value="F:catalytic activity"/>
    <property type="evidence" value="ECO:0007669"/>
    <property type="project" value="UniProtKB-ARBA"/>
</dbReference>
<dbReference type="SUPFAM" id="SSF53474">
    <property type="entry name" value="alpha/beta-Hydrolases"/>
    <property type="match status" value="1"/>
</dbReference>
<name>A0A1H3CHK1_9ACTN</name>
<protein>
    <submittedName>
        <fullName evidence="2">Pimeloyl-ACP methyl ester carboxylesterase</fullName>
    </submittedName>
</protein>
<accession>A0A1H3CHK1</accession>
<evidence type="ECO:0000313" key="2">
    <source>
        <dbReference type="EMBL" id="SDX53613.1"/>
    </source>
</evidence>
<dbReference type="STRING" id="1137993.SAMN05660209_00629"/>
<dbReference type="Gene3D" id="3.40.50.1820">
    <property type="entry name" value="alpha/beta hydrolase"/>
    <property type="match status" value="1"/>
</dbReference>
<dbReference type="Pfam" id="PF12697">
    <property type="entry name" value="Abhydrolase_6"/>
    <property type="match status" value="1"/>
</dbReference>
<sequence length="224" mass="23607">MSKPPARPVLVPGLGLDERSSSRLRQLLPADVVLLPGTGLAEPVPPLEQLAAALRARLGEGPVLLVGHSQSCQVVAAAAGDPRVAGLVLLGPTTDPRLRSPAELALRWLGTAVGERWPRALLVLPQWLRTGPRAMRQLWTALAPDRIDARLRTVRVPVTVARGTRDRLCPHDWAAAVAAAAPQGRLVEIPGASHLTPMTHAGQVAALVRAAAGSAEPGRRRTAT</sequence>
<dbReference type="OrthoDB" id="9769541at2"/>
<feature type="domain" description="AB hydrolase-1" evidence="1">
    <location>
        <begin position="9"/>
        <end position="206"/>
    </location>
</feature>
<dbReference type="RefSeq" id="WP_091151398.1">
    <property type="nucleotide sequence ID" value="NZ_FNOT01000002.1"/>
</dbReference>
<dbReference type="EMBL" id="FNOT01000002">
    <property type="protein sequence ID" value="SDX53613.1"/>
    <property type="molecule type" value="Genomic_DNA"/>
</dbReference>
<dbReference type="InterPro" id="IPR029058">
    <property type="entry name" value="AB_hydrolase_fold"/>
</dbReference>
<evidence type="ECO:0000259" key="1">
    <source>
        <dbReference type="Pfam" id="PF12697"/>
    </source>
</evidence>
<keyword evidence="3" id="KW-1185">Reference proteome</keyword>
<dbReference type="PANTHER" id="PTHR43689">
    <property type="entry name" value="HYDROLASE"/>
    <property type="match status" value="1"/>
</dbReference>
<dbReference type="PANTHER" id="PTHR43689:SF8">
    <property type="entry name" value="ALPHA_BETA-HYDROLASES SUPERFAMILY PROTEIN"/>
    <property type="match status" value="1"/>
</dbReference>
<dbReference type="InterPro" id="IPR000073">
    <property type="entry name" value="AB_hydrolase_1"/>
</dbReference>
<proteinExistence type="predicted"/>
<evidence type="ECO:0000313" key="3">
    <source>
        <dbReference type="Proteomes" id="UP000198921"/>
    </source>
</evidence>
<organism evidence="2 3">
    <name type="scientific">Geodermatophilus africanus</name>
    <dbReference type="NCBI Taxonomy" id="1137993"/>
    <lineage>
        <taxon>Bacteria</taxon>
        <taxon>Bacillati</taxon>
        <taxon>Actinomycetota</taxon>
        <taxon>Actinomycetes</taxon>
        <taxon>Geodermatophilales</taxon>
        <taxon>Geodermatophilaceae</taxon>
        <taxon>Geodermatophilus</taxon>
    </lineage>
</organism>
<gene>
    <name evidence="2" type="ORF">SAMN05660209_00629</name>
</gene>